<proteinExistence type="predicted"/>
<evidence type="ECO:0000259" key="2">
    <source>
        <dbReference type="SMART" id="SM00672"/>
    </source>
</evidence>
<gene>
    <name evidence="3" type="ORF">CBER1_05987</name>
</gene>
<evidence type="ECO:0000313" key="3">
    <source>
        <dbReference type="EMBL" id="PPJ54685.1"/>
    </source>
</evidence>
<reference evidence="4" key="1">
    <citation type="journal article" date="2017" name="bioRxiv">
        <title>Conservation of a gene cluster reveals novel cercosporin biosynthetic mechanisms and extends production to the genus Colletotrichum.</title>
        <authorList>
            <person name="de Jonge R."/>
            <person name="Ebert M.K."/>
            <person name="Huitt-Roehl C.R."/>
            <person name="Pal P."/>
            <person name="Suttle J.C."/>
            <person name="Spanner R.E."/>
            <person name="Neubauer J.D."/>
            <person name="Jurick W.M.II."/>
            <person name="Stott K.A."/>
            <person name="Secor G.A."/>
            <person name="Thomma B.P.H.J."/>
            <person name="Van de Peer Y."/>
            <person name="Townsend C.A."/>
            <person name="Bolton M.D."/>
        </authorList>
    </citation>
    <scope>NUCLEOTIDE SEQUENCE [LARGE SCALE GENOMIC DNA]</scope>
    <source>
        <strain evidence="4">CBS538.71</strain>
    </source>
</reference>
<dbReference type="InterPro" id="IPR006598">
    <property type="entry name" value="CAP10"/>
</dbReference>
<comment type="caution">
    <text evidence="3">The sequence shown here is derived from an EMBL/GenBank/DDBJ whole genome shotgun (WGS) entry which is preliminary data.</text>
</comment>
<evidence type="ECO:0000256" key="1">
    <source>
        <dbReference type="SAM" id="Phobius"/>
    </source>
</evidence>
<dbReference type="AlphaFoldDB" id="A0A2S6C4M8"/>
<dbReference type="SMART" id="SM00672">
    <property type="entry name" value="CAP10"/>
    <property type="match status" value="1"/>
</dbReference>
<dbReference type="EMBL" id="PNEN01000558">
    <property type="protein sequence ID" value="PPJ54685.1"/>
    <property type="molecule type" value="Genomic_DNA"/>
</dbReference>
<dbReference type="PANTHER" id="PTHR12203:SF107">
    <property type="entry name" value="GLYCOSYL TRANSFERASE CAP10 DOMAIN-CONTAINING PROTEIN"/>
    <property type="match status" value="1"/>
</dbReference>
<protein>
    <recommendedName>
        <fullName evidence="2">Glycosyl transferase CAP10 domain-containing protein</fullName>
    </recommendedName>
</protein>
<dbReference type="Pfam" id="PF05686">
    <property type="entry name" value="Glyco_transf_90"/>
    <property type="match status" value="1"/>
</dbReference>
<dbReference type="PANTHER" id="PTHR12203">
    <property type="entry name" value="KDEL LYS-ASP-GLU-LEU CONTAINING - RELATED"/>
    <property type="match status" value="1"/>
</dbReference>
<accession>A0A2S6C4M8</accession>
<keyword evidence="1" id="KW-0812">Transmembrane</keyword>
<sequence>MLASIAVQPSARAWRLSLLASLFLPAFIIYAVWYGMNSDKDDIPAILTQLIPAGHATCQQATLFQCQSCLEQQYAINESDHSTWNFQYRRDSRDDGLSEEQCNAAFPGLYEDIHQGTQYWQQKRQTNITAAMLDRIDMKNAMTRAMIYEGDLYVLQTKSAGEDHRRKIVAILSSLHRAVSGIADRRSLPNVEFIFSVEDKASDVTDRRTEPLWVIARKAHEQSFFLVPDFGFWAWDNIIKGKNNEVGPYDEVVRKAVAIEQGMNFVDKNPQLVWRGKLSFAPKLRRGLLDAARGKEWSDVKEINWDVKQNFLSLDEHCKYMFIAHVEGRSYSASLKYRQACRSVIVAHKLQYIQHFHYLLVAEGPQQNFVQVERDFSDLAPKIEELIANPLKAKEIADNSVRTFRERYLTPAAEACYWRALVRAFGTVSEGANIWQDTGTGKKVKRGLRYETFLLLSSEEMSDFAAVGQ</sequence>
<keyword evidence="1" id="KW-0472">Membrane</keyword>
<evidence type="ECO:0000313" key="4">
    <source>
        <dbReference type="Proteomes" id="UP000237631"/>
    </source>
</evidence>
<name>A0A2S6C4M8_9PEZI</name>
<dbReference type="Proteomes" id="UP000237631">
    <property type="component" value="Unassembled WGS sequence"/>
</dbReference>
<organism evidence="3 4">
    <name type="scientific">Cercospora berteroae</name>
    <dbReference type="NCBI Taxonomy" id="357750"/>
    <lineage>
        <taxon>Eukaryota</taxon>
        <taxon>Fungi</taxon>
        <taxon>Dikarya</taxon>
        <taxon>Ascomycota</taxon>
        <taxon>Pezizomycotina</taxon>
        <taxon>Dothideomycetes</taxon>
        <taxon>Dothideomycetidae</taxon>
        <taxon>Mycosphaerellales</taxon>
        <taxon>Mycosphaerellaceae</taxon>
        <taxon>Cercospora</taxon>
    </lineage>
</organism>
<keyword evidence="4" id="KW-1185">Reference proteome</keyword>
<dbReference type="OrthoDB" id="202415at2759"/>
<dbReference type="InterPro" id="IPR051091">
    <property type="entry name" value="O-Glucosyltr/Glycosyltrsf_90"/>
</dbReference>
<feature type="domain" description="Glycosyl transferase CAP10" evidence="2">
    <location>
        <begin position="187"/>
        <end position="425"/>
    </location>
</feature>
<feature type="transmembrane region" description="Helical" evidence="1">
    <location>
        <begin position="16"/>
        <end position="36"/>
    </location>
</feature>
<keyword evidence="1" id="KW-1133">Transmembrane helix</keyword>